<evidence type="ECO:0000313" key="4">
    <source>
        <dbReference type="Proteomes" id="UP001275084"/>
    </source>
</evidence>
<evidence type="ECO:0000313" key="3">
    <source>
        <dbReference type="EMBL" id="KAK3346483.1"/>
    </source>
</evidence>
<evidence type="ECO:0000259" key="2">
    <source>
        <dbReference type="Pfam" id="PF06985"/>
    </source>
</evidence>
<dbReference type="EMBL" id="JAUIQD010000006">
    <property type="protein sequence ID" value="KAK3346483.1"/>
    <property type="molecule type" value="Genomic_DNA"/>
</dbReference>
<keyword evidence="1" id="KW-1133">Transmembrane helix</keyword>
<evidence type="ECO:0000256" key="1">
    <source>
        <dbReference type="SAM" id="Phobius"/>
    </source>
</evidence>
<feature type="transmembrane region" description="Helical" evidence="1">
    <location>
        <begin position="373"/>
        <end position="395"/>
    </location>
</feature>
<protein>
    <submittedName>
        <fullName evidence="3">Heterokaryon incompatibility protein-domain-containing protein</fullName>
    </submittedName>
</protein>
<dbReference type="Proteomes" id="UP001275084">
    <property type="component" value="Unassembled WGS sequence"/>
</dbReference>
<dbReference type="PANTHER" id="PTHR33112">
    <property type="entry name" value="DOMAIN PROTEIN, PUTATIVE-RELATED"/>
    <property type="match status" value="1"/>
</dbReference>
<accession>A0AAJ0HBE2</accession>
<keyword evidence="4" id="KW-1185">Reference proteome</keyword>
<name>A0AAJ0HBE2_9PEZI</name>
<organism evidence="3 4">
    <name type="scientific">Lasiosphaeria hispida</name>
    <dbReference type="NCBI Taxonomy" id="260671"/>
    <lineage>
        <taxon>Eukaryota</taxon>
        <taxon>Fungi</taxon>
        <taxon>Dikarya</taxon>
        <taxon>Ascomycota</taxon>
        <taxon>Pezizomycotina</taxon>
        <taxon>Sordariomycetes</taxon>
        <taxon>Sordariomycetidae</taxon>
        <taxon>Sordariales</taxon>
        <taxon>Lasiosphaeriaceae</taxon>
        <taxon>Lasiosphaeria</taxon>
    </lineage>
</organism>
<reference evidence="3" key="1">
    <citation type="journal article" date="2023" name="Mol. Phylogenet. Evol.">
        <title>Genome-scale phylogeny and comparative genomics of the fungal order Sordariales.</title>
        <authorList>
            <person name="Hensen N."/>
            <person name="Bonometti L."/>
            <person name="Westerberg I."/>
            <person name="Brannstrom I.O."/>
            <person name="Guillou S."/>
            <person name="Cros-Aarteil S."/>
            <person name="Calhoun S."/>
            <person name="Haridas S."/>
            <person name="Kuo A."/>
            <person name="Mondo S."/>
            <person name="Pangilinan J."/>
            <person name="Riley R."/>
            <person name="LaButti K."/>
            <person name="Andreopoulos B."/>
            <person name="Lipzen A."/>
            <person name="Chen C."/>
            <person name="Yan M."/>
            <person name="Daum C."/>
            <person name="Ng V."/>
            <person name="Clum A."/>
            <person name="Steindorff A."/>
            <person name="Ohm R.A."/>
            <person name="Martin F."/>
            <person name="Silar P."/>
            <person name="Natvig D.O."/>
            <person name="Lalanne C."/>
            <person name="Gautier V."/>
            <person name="Ament-Velasquez S.L."/>
            <person name="Kruys A."/>
            <person name="Hutchinson M.I."/>
            <person name="Powell A.J."/>
            <person name="Barry K."/>
            <person name="Miller A.N."/>
            <person name="Grigoriev I.V."/>
            <person name="Debuchy R."/>
            <person name="Gladieux P."/>
            <person name="Hiltunen Thoren M."/>
            <person name="Johannesson H."/>
        </authorList>
    </citation>
    <scope>NUCLEOTIDE SEQUENCE</scope>
    <source>
        <strain evidence="3">CBS 955.72</strain>
    </source>
</reference>
<comment type="caution">
    <text evidence="3">The sequence shown here is derived from an EMBL/GenBank/DDBJ whole genome shotgun (WGS) entry which is preliminary data.</text>
</comment>
<feature type="domain" description="Heterokaryon incompatibility" evidence="2">
    <location>
        <begin position="2"/>
        <end position="127"/>
    </location>
</feature>
<dbReference type="Pfam" id="PF06985">
    <property type="entry name" value="HET"/>
    <property type="match status" value="1"/>
</dbReference>
<dbReference type="InterPro" id="IPR010730">
    <property type="entry name" value="HET"/>
</dbReference>
<sequence length="459" mass="49824">MPATHRDLVMLARRLAIRYVWIDALCIIQDDAVDWENEAASMFAVYRHVHLTVVAAAGDSCNSGFLSRSATASGPRAIVPFRSKKQGDLVSGSYLLSHLPERRTWDANNPAHMHGCAWASRAWTLQEDIMSTRVLYFSNVTSFFRCQTERRLEHSTTVYTSVYGWHDMISAPSASAISGSVVGGKDGTASEPKSGLYTLWRALVNEYARRNLTVANDKFPAMSGLARSFASAVLWKGDLVRGMLWATAHDVSSPSTWRAPSWSWAAWQGELGWGEVYFQPVLSRCTVREVEVVPSGADPFGKLKAGHIILSASLCPVVLRPADRADQEDGDSFAADVIIDNDKAGGLVAARASMDAITSSGLKMDGTWKPIDMGPVVGLLGISALFIALTCVYLGEDDETGEPKYSAPLFPAGILVAKVEGQLGGAGMSVYRRVGVFSAETSEQANLWVGHPHIQLKII</sequence>
<gene>
    <name evidence="3" type="ORF">B0T25DRAFT_552114</name>
</gene>
<reference evidence="3" key="2">
    <citation type="submission" date="2023-06" db="EMBL/GenBank/DDBJ databases">
        <authorList>
            <consortium name="Lawrence Berkeley National Laboratory"/>
            <person name="Haridas S."/>
            <person name="Hensen N."/>
            <person name="Bonometti L."/>
            <person name="Westerberg I."/>
            <person name="Brannstrom I.O."/>
            <person name="Guillou S."/>
            <person name="Cros-Aarteil S."/>
            <person name="Calhoun S."/>
            <person name="Kuo A."/>
            <person name="Mondo S."/>
            <person name="Pangilinan J."/>
            <person name="Riley R."/>
            <person name="Labutti K."/>
            <person name="Andreopoulos B."/>
            <person name="Lipzen A."/>
            <person name="Chen C."/>
            <person name="Yanf M."/>
            <person name="Daum C."/>
            <person name="Ng V."/>
            <person name="Clum A."/>
            <person name="Steindorff A."/>
            <person name="Ohm R."/>
            <person name="Martin F."/>
            <person name="Silar P."/>
            <person name="Natvig D."/>
            <person name="Lalanne C."/>
            <person name="Gautier V."/>
            <person name="Ament-Velasquez S.L."/>
            <person name="Kruys A."/>
            <person name="Hutchinson M.I."/>
            <person name="Powell A.J."/>
            <person name="Barry K."/>
            <person name="Miller A.N."/>
            <person name="Grigoriev I.V."/>
            <person name="Debuchy R."/>
            <person name="Gladieux P."/>
            <person name="Thoren M.H."/>
            <person name="Johannesson H."/>
        </authorList>
    </citation>
    <scope>NUCLEOTIDE SEQUENCE</scope>
    <source>
        <strain evidence="3">CBS 955.72</strain>
    </source>
</reference>
<dbReference type="PANTHER" id="PTHR33112:SF16">
    <property type="entry name" value="HETEROKARYON INCOMPATIBILITY DOMAIN-CONTAINING PROTEIN"/>
    <property type="match status" value="1"/>
</dbReference>
<keyword evidence="1" id="KW-0812">Transmembrane</keyword>
<proteinExistence type="predicted"/>
<keyword evidence="1" id="KW-0472">Membrane</keyword>
<dbReference type="AlphaFoldDB" id="A0AAJ0HBE2"/>